<name>A0A1X7U5D8_AMPQE</name>
<evidence type="ECO:0000256" key="1">
    <source>
        <dbReference type="SAM" id="Coils"/>
    </source>
</evidence>
<proteinExistence type="predicted"/>
<dbReference type="InParanoid" id="A0A1X7U5D8"/>
<reference evidence="4" key="1">
    <citation type="journal article" date="2010" name="Nature">
        <title>The Amphimedon queenslandica genome and the evolution of animal complexity.</title>
        <authorList>
            <person name="Srivastava M."/>
            <person name="Simakov O."/>
            <person name="Chapman J."/>
            <person name="Fahey B."/>
            <person name="Gauthier M.E."/>
            <person name="Mitros T."/>
            <person name="Richards G.S."/>
            <person name="Conaco C."/>
            <person name="Dacre M."/>
            <person name="Hellsten U."/>
            <person name="Larroux C."/>
            <person name="Putnam N.H."/>
            <person name="Stanke M."/>
            <person name="Adamska M."/>
            <person name="Darling A."/>
            <person name="Degnan S.M."/>
            <person name="Oakley T.H."/>
            <person name="Plachetzki D.C."/>
            <person name="Zhai Y."/>
            <person name="Adamski M."/>
            <person name="Calcino A."/>
            <person name="Cummins S.F."/>
            <person name="Goodstein D.M."/>
            <person name="Harris C."/>
            <person name="Jackson D.J."/>
            <person name="Leys S.P."/>
            <person name="Shu S."/>
            <person name="Woodcroft B.J."/>
            <person name="Vervoort M."/>
            <person name="Kosik K.S."/>
            <person name="Manning G."/>
            <person name="Degnan B.M."/>
            <person name="Rokhsar D.S."/>
        </authorList>
    </citation>
    <scope>NUCLEOTIDE SEQUENCE [LARGE SCALE GENOMIC DNA]</scope>
</reference>
<feature type="region of interest" description="Disordered" evidence="2">
    <location>
        <begin position="1"/>
        <end position="105"/>
    </location>
</feature>
<feature type="compositionally biased region" description="Polar residues" evidence="2">
    <location>
        <begin position="85"/>
        <end position="105"/>
    </location>
</feature>
<keyword evidence="4" id="KW-1185">Reference proteome</keyword>
<dbReference type="AlphaFoldDB" id="A0A1X7U5D8"/>
<evidence type="ECO:0000313" key="4">
    <source>
        <dbReference type="Proteomes" id="UP000007879"/>
    </source>
</evidence>
<evidence type="ECO:0000313" key="3">
    <source>
        <dbReference type="EnsemblMetazoa" id="Aqu2.1.22681_001"/>
    </source>
</evidence>
<keyword evidence="1" id="KW-0175">Coiled coil</keyword>
<gene>
    <name evidence="3" type="primary">105313932</name>
</gene>
<feature type="compositionally biased region" description="Polar residues" evidence="2">
    <location>
        <begin position="52"/>
        <end position="72"/>
    </location>
</feature>
<sequence length="202" mass="22809">MHETVTESTEEEDIQGKPSLANQDNECIQPPAKGDETVTESTEGDIQGKPSLANQDNECTQLPSKGNETVAESTEEGDIQGKPSLANQGNEHTQPPSKGNETVAESTLIDKSIEGDETVAESAFIAEANVKLERLKSKEKWLENERGKTEEEKKKWSAYFIEQEENEIERMMKEDEAKIDMWKWIRFGERLLTKNRGYVEQC</sequence>
<feature type="coiled-coil region" evidence="1">
    <location>
        <begin position="125"/>
        <end position="181"/>
    </location>
</feature>
<protein>
    <submittedName>
        <fullName evidence="3">Uncharacterized protein</fullName>
    </submittedName>
</protein>
<dbReference type="EnsemblMetazoa" id="XM_011407754.1">
    <property type="protein sequence ID" value="XP_011406056.1"/>
    <property type="gene ID" value="LOC105313932"/>
</dbReference>
<dbReference type="EnsemblMetazoa" id="Aqu2.1.22681_001">
    <property type="protein sequence ID" value="Aqu2.1.22681_001"/>
    <property type="gene ID" value="Aqu2.1.22681"/>
</dbReference>
<dbReference type="Proteomes" id="UP000007879">
    <property type="component" value="Unassembled WGS sequence"/>
</dbReference>
<reference evidence="3" key="2">
    <citation type="submission" date="2017-05" db="UniProtKB">
        <authorList>
            <consortium name="EnsemblMetazoa"/>
        </authorList>
    </citation>
    <scope>IDENTIFICATION</scope>
</reference>
<organism evidence="3">
    <name type="scientific">Amphimedon queenslandica</name>
    <name type="common">Sponge</name>
    <dbReference type="NCBI Taxonomy" id="400682"/>
    <lineage>
        <taxon>Eukaryota</taxon>
        <taxon>Metazoa</taxon>
        <taxon>Porifera</taxon>
        <taxon>Demospongiae</taxon>
        <taxon>Heteroscleromorpha</taxon>
        <taxon>Haplosclerida</taxon>
        <taxon>Niphatidae</taxon>
        <taxon>Amphimedon</taxon>
    </lineage>
</organism>
<evidence type="ECO:0000256" key="2">
    <source>
        <dbReference type="SAM" id="MobiDB-lite"/>
    </source>
</evidence>
<dbReference type="KEGG" id="aqu:105313932"/>
<accession>A0A1X7U5D8</accession>